<dbReference type="EMBL" id="CP000742">
    <property type="protein sequence ID" value="ABR54843.1"/>
    <property type="molecule type" value="Genomic_DNA"/>
</dbReference>
<dbReference type="SMART" id="SM00382">
    <property type="entry name" value="AAA"/>
    <property type="match status" value="2"/>
</dbReference>
<evidence type="ECO:0000259" key="3">
    <source>
        <dbReference type="PROSITE" id="PS50893"/>
    </source>
</evidence>
<dbReference type="KEGG" id="mvn:Mevan_0939"/>
<dbReference type="PROSITE" id="PS00211">
    <property type="entry name" value="ABC_TRANSPORTER_1"/>
    <property type="match status" value="2"/>
</dbReference>
<dbReference type="HOGENOM" id="CLU_000604_86_2_2"/>
<dbReference type="InterPro" id="IPR027417">
    <property type="entry name" value="P-loop_NTPase"/>
</dbReference>
<dbReference type="AlphaFoldDB" id="A6UQS1"/>
<dbReference type="PROSITE" id="PS50893">
    <property type="entry name" value="ABC_TRANSPORTER_2"/>
    <property type="match status" value="2"/>
</dbReference>
<dbReference type="InterPro" id="IPR003593">
    <property type="entry name" value="AAA+_ATPase"/>
</dbReference>
<dbReference type="InterPro" id="IPR017871">
    <property type="entry name" value="ABC_transporter-like_CS"/>
</dbReference>
<evidence type="ECO:0000313" key="5">
    <source>
        <dbReference type="Proteomes" id="UP000001107"/>
    </source>
</evidence>
<proteinExistence type="predicted"/>
<feature type="domain" description="ABC transporter" evidence="3">
    <location>
        <begin position="255"/>
        <end position="547"/>
    </location>
</feature>
<accession>A6UQS1</accession>
<dbReference type="Gene3D" id="3.40.50.300">
    <property type="entry name" value="P-loop containing nucleotide triphosphate hydrolases"/>
    <property type="match status" value="2"/>
</dbReference>
<gene>
    <name evidence="4" type="ordered locus">Mevan_0939</name>
</gene>
<name>A6UQS1_METVS</name>
<dbReference type="Pfam" id="PF00005">
    <property type="entry name" value="ABC_tran"/>
    <property type="match status" value="2"/>
</dbReference>
<keyword evidence="1" id="KW-0547">Nucleotide-binding</keyword>
<organism evidence="4 5">
    <name type="scientific">Methanococcus vannielii (strain ATCC 35089 / DSM 1224 / JCM 13029 / OCM 148 / SB)</name>
    <dbReference type="NCBI Taxonomy" id="406327"/>
    <lineage>
        <taxon>Archaea</taxon>
        <taxon>Methanobacteriati</taxon>
        <taxon>Methanobacteriota</taxon>
        <taxon>Methanomada group</taxon>
        <taxon>Methanococci</taxon>
        <taxon>Methanococcales</taxon>
        <taxon>Methanococcaceae</taxon>
        <taxon>Methanococcus</taxon>
    </lineage>
</organism>
<feature type="domain" description="ABC transporter" evidence="3">
    <location>
        <begin position="3"/>
        <end position="244"/>
    </location>
</feature>
<dbReference type="GeneID" id="5326017"/>
<dbReference type="Proteomes" id="UP000001107">
    <property type="component" value="Chromosome"/>
</dbReference>
<sequence length="549" mass="61691">MSVRVQNLTKKYGEKVALDNLDFEIKKGEIFGIIGRSGAGKTTLIRILRGVENFDSGNIEVLGRNEDLREITAIHIQRNFALWAEPVIYNIIRKLYAIRTNSDEGLPTEDEMEDYKKDAEEILKLVGLEHKKNAYSNILSGGEKQRLILGRQIAKIYEKGGDGVLLLDEPATMACPASKQLLLDVLKNINEKLGVTIIVTSHLPEIHKYLCNTCILLENGKLKIKGNPELVINEFLKEIPEKYAKKTGPLEEDVIEVSGISKRYYVVNGGETLNLKDISFNVKKKEIISIIGPSGTGKSVILRLLAGLDVPDSGTIKLEGLDLKEFGWNRMELRRRIGIMHQEFSLAHYLTVKELLNYRVGIKSMETLEKAKEKAEEIGISPKVVDGLYQLLDLPETEMKNKLEKMNIPESVVRTLFPPKDIEFDSLDILDALDLNREALLKKPTELSGGERVRVALALQLALKPDILLLDEPFGDLDPITLRDVSNYIKKINDIAETTIVMISHHINLIKEISDRAVLIDEGKLLIVGNTNDVCEKFIERSNSKFMSS</sequence>
<dbReference type="GO" id="GO:0019700">
    <property type="term" value="P:organic phosphonate catabolic process"/>
    <property type="evidence" value="ECO:0007669"/>
    <property type="project" value="TreeGrafter"/>
</dbReference>
<keyword evidence="2" id="KW-0067">ATP-binding</keyword>
<dbReference type="InterPro" id="IPR003439">
    <property type="entry name" value="ABC_transporter-like_ATP-bd"/>
</dbReference>
<dbReference type="eggNOG" id="arCOG00185">
    <property type="taxonomic scope" value="Archaea"/>
</dbReference>
<keyword evidence="5" id="KW-1185">Reference proteome</keyword>
<dbReference type="SUPFAM" id="SSF52540">
    <property type="entry name" value="P-loop containing nucleoside triphosphate hydrolases"/>
    <property type="match status" value="2"/>
</dbReference>
<dbReference type="PANTHER" id="PTHR42764:SF1">
    <property type="entry name" value="PHOSPHONATES UTILIZATION ATP-BINDING PROTEIN PHNK-RELATED"/>
    <property type="match status" value="1"/>
</dbReference>
<dbReference type="PANTHER" id="PTHR42764">
    <property type="entry name" value="PHOSPHONATES UTILIZATION ATP-BINDING PROTEIN PHNK-RELATED"/>
    <property type="match status" value="1"/>
</dbReference>
<evidence type="ECO:0000313" key="4">
    <source>
        <dbReference type="EMBL" id="ABR54843.1"/>
    </source>
</evidence>
<evidence type="ECO:0000256" key="2">
    <source>
        <dbReference type="ARBA" id="ARBA00022840"/>
    </source>
</evidence>
<protein>
    <submittedName>
        <fullName evidence="4">ABC transporter related</fullName>
    </submittedName>
</protein>
<dbReference type="STRING" id="406327.Mevan_0939"/>
<reference evidence="4" key="1">
    <citation type="submission" date="2007-06" db="EMBL/GenBank/DDBJ databases">
        <title>Complete sequence of Methanococcus vannielii SB.</title>
        <authorList>
            <consortium name="US DOE Joint Genome Institute"/>
            <person name="Copeland A."/>
            <person name="Lucas S."/>
            <person name="Lapidus A."/>
            <person name="Barry K."/>
            <person name="Glavina del Rio T."/>
            <person name="Dalin E."/>
            <person name="Tice H."/>
            <person name="Pitluck S."/>
            <person name="Chain P."/>
            <person name="Malfatti S."/>
            <person name="Shin M."/>
            <person name="Vergez L."/>
            <person name="Schmutz J."/>
            <person name="Larimer F."/>
            <person name="Land M."/>
            <person name="Hauser L."/>
            <person name="Kyrpides N."/>
            <person name="Anderson I."/>
            <person name="Sieprawska-Lupa M."/>
            <person name="Whitman W.B."/>
            <person name="Richardson P."/>
        </authorList>
    </citation>
    <scope>NUCLEOTIDE SEQUENCE [LARGE SCALE GENOMIC DNA]</scope>
    <source>
        <strain evidence="4">SB</strain>
    </source>
</reference>
<dbReference type="RefSeq" id="WP_012065772.1">
    <property type="nucleotide sequence ID" value="NC_009634.1"/>
</dbReference>
<dbReference type="GO" id="GO:0005524">
    <property type="term" value="F:ATP binding"/>
    <property type="evidence" value="ECO:0007669"/>
    <property type="project" value="UniProtKB-KW"/>
</dbReference>
<dbReference type="GO" id="GO:0016887">
    <property type="term" value="F:ATP hydrolysis activity"/>
    <property type="evidence" value="ECO:0007669"/>
    <property type="project" value="InterPro"/>
</dbReference>
<dbReference type="OrthoDB" id="97750at2157"/>
<evidence type="ECO:0000256" key="1">
    <source>
        <dbReference type="ARBA" id="ARBA00022741"/>
    </source>
</evidence>